<proteinExistence type="predicted"/>
<evidence type="ECO:0000259" key="1">
    <source>
        <dbReference type="Pfam" id="PF08279"/>
    </source>
</evidence>
<reference evidence="2 3" key="1">
    <citation type="submission" date="2023-10" db="EMBL/GenBank/DDBJ databases">
        <title>Development of a sustainable strategy for remediation of hydrocarbon-contaminated territories based on the waste exchange concept.</title>
        <authorList>
            <person name="Krivoruchko A."/>
        </authorList>
    </citation>
    <scope>NUCLEOTIDE SEQUENCE [LARGE SCALE GENOMIC DNA]</scope>
    <source>
        <strain evidence="2 3">IEGM 1322</strain>
    </source>
</reference>
<dbReference type="SUPFAM" id="SSF46785">
    <property type="entry name" value="Winged helix' DNA-binding domain"/>
    <property type="match status" value="1"/>
</dbReference>
<dbReference type="RefSeq" id="WP_269593924.1">
    <property type="nucleotide sequence ID" value="NZ_JAWLKE010000005.1"/>
</dbReference>
<organism evidence="2 3">
    <name type="scientific">Rhodococcus cercidiphylli</name>
    <dbReference type="NCBI Taxonomy" id="489916"/>
    <lineage>
        <taxon>Bacteria</taxon>
        <taxon>Bacillati</taxon>
        <taxon>Actinomycetota</taxon>
        <taxon>Actinomycetes</taxon>
        <taxon>Mycobacteriales</taxon>
        <taxon>Nocardiaceae</taxon>
        <taxon>Rhodococcus</taxon>
    </lineage>
</organism>
<dbReference type="InterPro" id="IPR036390">
    <property type="entry name" value="WH_DNA-bd_sf"/>
</dbReference>
<dbReference type="InterPro" id="IPR013196">
    <property type="entry name" value="HTH_11"/>
</dbReference>
<dbReference type="Pfam" id="PF08279">
    <property type="entry name" value="HTH_11"/>
    <property type="match status" value="1"/>
</dbReference>
<sequence length="126" mass="13152">MPKQNAPQSLDSVLTLRRVARQQRIVEWLGSAAAPLTSPELAQRLGVSVRTVERDLARLRESGVPVDAVPGVHGGSRLASVASPRPVRLTAPEIAALIASLAALGPTETDSAASAMKALIEALTTE</sequence>
<dbReference type="EMBL" id="JAWLKE010000005">
    <property type="protein sequence ID" value="MDV6231610.1"/>
    <property type="molecule type" value="Genomic_DNA"/>
</dbReference>
<dbReference type="PANTHER" id="PTHR34580:SF1">
    <property type="entry name" value="PROTEIN PAFC"/>
    <property type="match status" value="1"/>
</dbReference>
<evidence type="ECO:0000313" key="2">
    <source>
        <dbReference type="EMBL" id="MDV6231610.1"/>
    </source>
</evidence>
<accession>A0ABU4AZE2</accession>
<gene>
    <name evidence="2" type="ORF">R3P95_13710</name>
</gene>
<dbReference type="InterPro" id="IPR051534">
    <property type="entry name" value="CBASS_pafABC_assoc_protein"/>
</dbReference>
<comment type="caution">
    <text evidence="2">The sequence shown here is derived from an EMBL/GenBank/DDBJ whole genome shotgun (WGS) entry which is preliminary data.</text>
</comment>
<evidence type="ECO:0000313" key="3">
    <source>
        <dbReference type="Proteomes" id="UP001185899"/>
    </source>
</evidence>
<keyword evidence="3" id="KW-1185">Reference proteome</keyword>
<name>A0ABU4AZE2_9NOCA</name>
<dbReference type="Gene3D" id="1.10.10.10">
    <property type="entry name" value="Winged helix-like DNA-binding domain superfamily/Winged helix DNA-binding domain"/>
    <property type="match status" value="1"/>
</dbReference>
<dbReference type="PANTHER" id="PTHR34580">
    <property type="match status" value="1"/>
</dbReference>
<protein>
    <submittedName>
        <fullName evidence="2">HTH domain-containing protein</fullName>
    </submittedName>
</protein>
<dbReference type="InterPro" id="IPR036388">
    <property type="entry name" value="WH-like_DNA-bd_sf"/>
</dbReference>
<feature type="domain" description="Helix-turn-helix type 11" evidence="1">
    <location>
        <begin position="21"/>
        <end position="74"/>
    </location>
</feature>
<dbReference type="Proteomes" id="UP001185899">
    <property type="component" value="Unassembled WGS sequence"/>
</dbReference>